<dbReference type="SUPFAM" id="SSF53335">
    <property type="entry name" value="S-adenosyl-L-methionine-dependent methyltransferases"/>
    <property type="match status" value="1"/>
</dbReference>
<dbReference type="HOGENOM" id="CLU_008530_1_0_11"/>
<evidence type="ECO:0000313" key="4">
    <source>
        <dbReference type="Proteomes" id="UP000003111"/>
    </source>
</evidence>
<dbReference type="eggNOG" id="COG0421">
    <property type="taxonomic scope" value="Bacteria"/>
</dbReference>
<organism evidence="3 4">
    <name type="scientific">Aeromicrobium marinum DSM 15272</name>
    <dbReference type="NCBI Taxonomy" id="585531"/>
    <lineage>
        <taxon>Bacteria</taxon>
        <taxon>Bacillati</taxon>
        <taxon>Actinomycetota</taxon>
        <taxon>Actinomycetes</taxon>
        <taxon>Propionibacteriales</taxon>
        <taxon>Nocardioidaceae</taxon>
        <taxon>Aeromicrobium</taxon>
    </lineage>
</organism>
<evidence type="ECO:0008006" key="5">
    <source>
        <dbReference type="Google" id="ProtNLM"/>
    </source>
</evidence>
<dbReference type="SUPFAM" id="SSF103473">
    <property type="entry name" value="MFS general substrate transporter"/>
    <property type="match status" value="1"/>
</dbReference>
<dbReference type="InterPro" id="IPR029063">
    <property type="entry name" value="SAM-dependent_MTases_sf"/>
</dbReference>
<dbReference type="GO" id="GO:0006596">
    <property type="term" value="P:polyamine biosynthetic process"/>
    <property type="evidence" value="ECO:0007669"/>
    <property type="project" value="UniProtKB-KW"/>
</dbReference>
<dbReference type="PANTHER" id="PTHR43317">
    <property type="entry name" value="THERMOSPERMINE SYNTHASE ACAULIS5"/>
    <property type="match status" value="1"/>
</dbReference>
<dbReference type="NCBIfam" id="NF037959">
    <property type="entry name" value="MFS_SpdSyn"/>
    <property type="match status" value="1"/>
</dbReference>
<name>E2SC98_9ACTN</name>
<evidence type="ECO:0000256" key="2">
    <source>
        <dbReference type="SAM" id="Phobius"/>
    </source>
</evidence>
<reference evidence="3" key="1">
    <citation type="submission" date="2010-08" db="EMBL/GenBank/DDBJ databases">
        <authorList>
            <person name="Muzny D."/>
            <person name="Qin X."/>
            <person name="Buhay C."/>
            <person name="Dugan-Rocha S."/>
            <person name="Ding Y."/>
            <person name="Chen G."/>
            <person name="Hawes A."/>
            <person name="Holder M."/>
            <person name="Jhangiani S."/>
            <person name="Johnson A."/>
            <person name="Khan Z."/>
            <person name="Li Z."/>
            <person name="Liu W."/>
            <person name="Liu X."/>
            <person name="Perez L."/>
            <person name="Shen H."/>
            <person name="Wang Q."/>
            <person name="Watt J."/>
            <person name="Xi L."/>
            <person name="Xin Y."/>
            <person name="Zhou J."/>
            <person name="Deng J."/>
            <person name="Jiang H."/>
            <person name="Liu Y."/>
            <person name="Qu J."/>
            <person name="Song X.-Z."/>
            <person name="Zhang L."/>
            <person name="Villasana D."/>
            <person name="Johnson A."/>
            <person name="Liu J."/>
            <person name="Liyanage D."/>
            <person name="Lorensuhewa L."/>
            <person name="Robinson T."/>
            <person name="Song A."/>
            <person name="Song B.-B."/>
            <person name="Dinh H."/>
            <person name="Thornton R."/>
            <person name="Coyle M."/>
            <person name="Francisco L."/>
            <person name="Jackson L."/>
            <person name="Javaid M."/>
            <person name="Korchina V."/>
            <person name="Kovar C."/>
            <person name="Mata R."/>
            <person name="Mathew T."/>
            <person name="Ngo R."/>
            <person name="Nguyen L."/>
            <person name="Nguyen N."/>
            <person name="Okwuonu G."/>
            <person name="Ongeri F."/>
            <person name="Pham C."/>
            <person name="Simmons D."/>
            <person name="Wilczek-Boney K."/>
            <person name="Hale W."/>
            <person name="Jakkamsetti A."/>
            <person name="Pham P."/>
            <person name="Ruth R."/>
            <person name="San Lucas F."/>
            <person name="Warren J."/>
            <person name="Zhang J."/>
            <person name="Zhao Z."/>
            <person name="Zhou C."/>
            <person name="Zhu D."/>
            <person name="Lee S."/>
            <person name="Bess C."/>
            <person name="Blankenburg K."/>
            <person name="Forbes L."/>
            <person name="Fu Q."/>
            <person name="Gubbala S."/>
            <person name="Hirani K."/>
            <person name="Jayaseelan J.C."/>
            <person name="Lara F."/>
            <person name="Munidasa M."/>
            <person name="Palculict T."/>
            <person name="Patil S."/>
            <person name="Pu L.-L."/>
            <person name="Saada N."/>
            <person name="Tang L."/>
            <person name="Weissenberger G."/>
            <person name="Zhu Y."/>
            <person name="Hemphill L."/>
            <person name="Shang Y."/>
            <person name="Youmans B."/>
            <person name="Ayvaz T."/>
            <person name="Ross M."/>
            <person name="Santibanez J."/>
            <person name="Aqrawi P."/>
            <person name="Gross S."/>
            <person name="Joshi V."/>
            <person name="Fowler G."/>
            <person name="Nazareth L."/>
            <person name="Reid J."/>
            <person name="Worley K."/>
            <person name="Petrosino J."/>
            <person name="Highlander S."/>
            <person name="Gibbs R."/>
        </authorList>
    </citation>
    <scope>NUCLEOTIDE SEQUENCE [LARGE SCALE GENOMIC DNA]</scope>
    <source>
        <strain evidence="3">DSM 15272</strain>
    </source>
</reference>
<dbReference type="InterPro" id="IPR036259">
    <property type="entry name" value="MFS_trans_sf"/>
</dbReference>
<dbReference type="EMBL" id="ACLF03000005">
    <property type="protein sequence ID" value="EFQ83384.1"/>
    <property type="molecule type" value="Genomic_DNA"/>
</dbReference>
<dbReference type="STRING" id="585531.HMPREF0063_11657"/>
<keyword evidence="2" id="KW-0472">Membrane</keyword>
<sequence length="501" mass="51496">MVTDETDASGLPAAGLGDRAAVALVFGSSAAVLVVELVALRLLAPYLGLTLETSTLVIGIALTAIALGSWGGGRAADRVDPRRALGPLLAVSGVGVAVTPVALRSAGASGDDLLLLMVATAAILVPASLLSAVTPMVTKLRLTDLARTGSVVGRLSGIGTAGAIVGTILTGFVLISRVPVTGILLGLGGLLVVAAAVVEVAVRGWRFGLGPAALVLVGGLAAVVAPDACDVETTYHCASVEVDPDRESGRTLVLDGLRHSYVDLADPTHLEFEYVRAVAAVVDTLHPTDDPIEAYHLGGGGLTVPRWLDATRPGSRSVVSEIDPGVVRIDREQLGLATGPDLQVRVEDGRLGLGRLADDSRALVVGDAFGGVAPPWHLTTVEAIAEVRRVLDPDGAYVANLIDYGELGFARAEVATIGAVFDHVAIAADPEVFEFGGGGNMVVVGSDRPLDLVTMRAALADREVPWRLVSGADLQAWVGDARVLTDDRAPTDQLLTPYPVA</sequence>
<comment type="caution">
    <text evidence="3">The sequence shown here is derived from an EMBL/GenBank/DDBJ whole genome shotgun (WGS) entry which is preliminary data.</text>
</comment>
<dbReference type="Proteomes" id="UP000003111">
    <property type="component" value="Unassembled WGS sequence"/>
</dbReference>
<evidence type="ECO:0000313" key="3">
    <source>
        <dbReference type="EMBL" id="EFQ83384.1"/>
    </source>
</evidence>
<keyword evidence="1" id="KW-0620">Polyamine biosynthesis</keyword>
<proteinExistence type="predicted"/>
<feature type="transmembrane region" description="Helical" evidence="2">
    <location>
        <begin position="85"/>
        <end position="107"/>
    </location>
</feature>
<dbReference type="AlphaFoldDB" id="E2SC98"/>
<feature type="transmembrane region" description="Helical" evidence="2">
    <location>
        <begin position="155"/>
        <end position="175"/>
    </location>
</feature>
<feature type="transmembrane region" description="Helical" evidence="2">
    <location>
        <begin position="113"/>
        <end position="134"/>
    </location>
</feature>
<keyword evidence="4" id="KW-1185">Reference proteome</keyword>
<gene>
    <name evidence="3" type="ORF">HMPREF0063_11657</name>
</gene>
<dbReference type="PANTHER" id="PTHR43317:SF1">
    <property type="entry name" value="THERMOSPERMINE SYNTHASE ACAULIS5"/>
    <property type="match status" value="1"/>
</dbReference>
<protein>
    <recommendedName>
        <fullName evidence="5">Spermidine synthase</fullName>
    </recommendedName>
</protein>
<accession>E2SC98</accession>
<dbReference type="OrthoDB" id="8221452at2"/>
<feature type="transmembrane region" description="Helical" evidence="2">
    <location>
        <begin position="181"/>
        <end position="202"/>
    </location>
</feature>
<keyword evidence="2" id="KW-1133">Transmembrane helix</keyword>
<feature type="transmembrane region" description="Helical" evidence="2">
    <location>
        <begin position="21"/>
        <end position="44"/>
    </location>
</feature>
<evidence type="ECO:0000256" key="1">
    <source>
        <dbReference type="ARBA" id="ARBA00023115"/>
    </source>
</evidence>
<keyword evidence="2" id="KW-0812">Transmembrane</keyword>
<feature type="transmembrane region" description="Helical" evidence="2">
    <location>
        <begin position="209"/>
        <end position="226"/>
    </location>
</feature>
<dbReference type="Gene3D" id="1.20.1250.20">
    <property type="entry name" value="MFS general substrate transporter like domains"/>
    <property type="match status" value="1"/>
</dbReference>
<feature type="transmembrane region" description="Helical" evidence="2">
    <location>
        <begin position="56"/>
        <end position="73"/>
    </location>
</feature>
<dbReference type="Gene3D" id="3.40.50.150">
    <property type="entry name" value="Vaccinia Virus protein VP39"/>
    <property type="match status" value="1"/>
</dbReference>